<gene>
    <name evidence="1" type="ORF">BHL82_10455</name>
    <name evidence="2" type="ORF">BHL83_11075</name>
</gene>
<name>A0A1Y2UEU6_LIMRT</name>
<reference evidence="2 3" key="2">
    <citation type="submission" date="2016-09" db="EMBL/GenBank/DDBJ databases">
        <title>Lactobacillus reuteri KLR3006, genome sequencing and assembly.</title>
        <authorList>
            <person name="Lee J.-Y."/>
            <person name="Kim E.B."/>
            <person name="Choi Y.-J."/>
        </authorList>
    </citation>
    <scope>NUCLEOTIDE SEQUENCE [LARGE SCALE GENOMIC DNA]</scope>
    <source>
        <strain evidence="2 3">KLR3006</strain>
    </source>
</reference>
<organism evidence="1 4">
    <name type="scientific">Limosilactobacillus reuteri</name>
    <name type="common">Lactobacillus reuteri</name>
    <dbReference type="NCBI Taxonomy" id="1598"/>
    <lineage>
        <taxon>Bacteria</taxon>
        <taxon>Bacillati</taxon>
        <taxon>Bacillota</taxon>
        <taxon>Bacilli</taxon>
        <taxon>Lactobacillales</taxon>
        <taxon>Lactobacillaceae</taxon>
        <taxon>Limosilactobacillus</taxon>
    </lineage>
</organism>
<evidence type="ECO:0000313" key="2">
    <source>
        <dbReference type="EMBL" id="OTA91689.1"/>
    </source>
</evidence>
<comment type="caution">
    <text evidence="1">The sequence shown here is derived from an EMBL/GenBank/DDBJ whole genome shotgun (WGS) entry which is preliminary data.</text>
</comment>
<sequence length="160" mass="19406">MYESYSRQALPDRKYREILGAALYVFNSNYDFLIENILHIKDKLQLKDDIDWWNLMNLEAGKLKRKLQQDSSFEPYREIFDHHPSLMRKFNYLKNRRNRIVHSFTATSDHDSHKQVLYSLDPKTKEQEEITEAYLLEFIKENEVFALRLDEFRNEILNNV</sequence>
<reference evidence="1 4" key="1">
    <citation type="submission" date="2016-09" db="EMBL/GenBank/DDBJ databases">
        <title>Lactobacillus reuteri KLR3005, genome sequencing and assembly.</title>
        <authorList>
            <person name="Lee J.-Y."/>
            <person name="Kim E.B."/>
            <person name="Choi Y.-J."/>
        </authorList>
    </citation>
    <scope>NUCLEOTIDE SEQUENCE [LARGE SCALE GENOMIC DNA]</scope>
    <source>
        <strain evidence="1 4">KLR3005</strain>
    </source>
</reference>
<evidence type="ECO:0000313" key="1">
    <source>
        <dbReference type="EMBL" id="OTA80591.1"/>
    </source>
</evidence>
<proteinExistence type="predicted"/>
<evidence type="ECO:0000313" key="3">
    <source>
        <dbReference type="Proteomes" id="UP000194219"/>
    </source>
</evidence>
<evidence type="ECO:0008006" key="5">
    <source>
        <dbReference type="Google" id="ProtNLM"/>
    </source>
</evidence>
<dbReference type="EMBL" id="MIMV01000052">
    <property type="protein sequence ID" value="OTA91689.1"/>
    <property type="molecule type" value="Genomic_DNA"/>
</dbReference>
<dbReference type="RefSeq" id="WP_225357152.1">
    <property type="nucleotide sequence ID" value="NZ_MIMI01000113.1"/>
</dbReference>
<dbReference type="Proteomes" id="UP000194286">
    <property type="component" value="Unassembled WGS sequence"/>
</dbReference>
<dbReference type="EMBL" id="MIMU01000164">
    <property type="protein sequence ID" value="OTA80591.1"/>
    <property type="molecule type" value="Genomic_DNA"/>
</dbReference>
<dbReference type="AlphaFoldDB" id="A0A1Y2UEU6"/>
<protein>
    <recommendedName>
        <fullName evidence="5">Selenium binding protein</fullName>
    </recommendedName>
</protein>
<accession>A0A1Y2UEU6</accession>
<evidence type="ECO:0000313" key="4">
    <source>
        <dbReference type="Proteomes" id="UP000194286"/>
    </source>
</evidence>
<dbReference type="Proteomes" id="UP000194219">
    <property type="component" value="Unassembled WGS sequence"/>
</dbReference>